<reference evidence="2 6" key="3">
    <citation type="submission" date="2020-05" db="EMBL/GenBank/DDBJ databases">
        <title>The draft genome of Cronobacter sakazakii strain 145005.</title>
        <authorList>
            <person name="Yang J."/>
            <person name="Liu L."/>
            <person name="Feng Y."/>
            <person name="Zong Z."/>
        </authorList>
    </citation>
    <scope>NUCLEOTIDE SEQUENCE [LARGE SCALE GENOMIC DNA]</scope>
    <source>
        <strain evidence="2 6">145005</strain>
    </source>
</reference>
<dbReference type="OMA" id="DIEYTRH"/>
<evidence type="ECO:0000313" key="2">
    <source>
        <dbReference type="EMBL" id="NYV43085.1"/>
    </source>
</evidence>
<dbReference type="GeneID" id="56730493"/>
<reference evidence="1 5" key="2">
    <citation type="submission" date="2019-09" db="EMBL/GenBank/DDBJ databases">
        <title>Prevalence, distribution, and phylogeny of type two toxin-antitoxin genes possessed by Cronobacter species where C. sakazakii homologs follow sequence type lineages.</title>
        <authorList>
            <person name="Finkelstein S."/>
            <person name="Negrete F."/>
            <person name="Jang H."/>
            <person name="Gopinath G.R."/>
            <person name="Tall B.D."/>
        </authorList>
    </citation>
    <scope>NUCLEOTIDE SEQUENCE [LARGE SCALE GENOMIC DNA]</scope>
    <source>
        <strain evidence="1 5">MOD1_Comp4</strain>
    </source>
</reference>
<evidence type="ECO:0000313" key="6">
    <source>
        <dbReference type="Proteomes" id="UP000548673"/>
    </source>
</evidence>
<proteinExistence type="predicted"/>
<reference evidence="3 4" key="1">
    <citation type="submission" date="2017-04" db="EMBL/GenBank/DDBJ databases">
        <title>Cronobacter sakazakii, ST83 Lineage Isolates.</title>
        <authorList>
            <person name="Chase H."/>
            <person name="Tall B."/>
            <person name="Gopinath G."/>
            <person name="Lehner A."/>
        </authorList>
    </citation>
    <scope>NUCLEOTIDE SEQUENCE [LARGE SCALE GENOMIC DNA]</scope>
    <source>
        <strain evidence="3 4">MOD1_Comp15</strain>
    </source>
</reference>
<dbReference type="Proteomes" id="UP000548673">
    <property type="component" value="Unassembled WGS sequence"/>
</dbReference>
<name>A0A2S9UH89_CROSK</name>
<dbReference type="EMBL" id="NCTU01000002">
    <property type="protein sequence ID" value="PUW07427.1"/>
    <property type="molecule type" value="Genomic_DNA"/>
</dbReference>
<dbReference type="KEGG" id="csj:CSK29544_02930"/>
<dbReference type="AlphaFoldDB" id="A0A2S9UH89"/>
<protein>
    <submittedName>
        <fullName evidence="3">Uncharacterized protein</fullName>
    </submittedName>
</protein>
<dbReference type="EMBL" id="JABTXY010000024">
    <property type="protein sequence ID" value="NYV43085.1"/>
    <property type="molecule type" value="Genomic_DNA"/>
</dbReference>
<sequence length="67" mass="7376">MLPENYPSRSDAEKRLLAVNAALELIKASVAAPNGYEGRDKLAKDIEYTRHHLAELADAIQAALESR</sequence>
<dbReference type="Proteomes" id="UP000244856">
    <property type="component" value="Unassembled WGS sequence"/>
</dbReference>
<evidence type="ECO:0000313" key="3">
    <source>
        <dbReference type="EMBL" id="PUW07427.1"/>
    </source>
</evidence>
<dbReference type="STRING" id="28141.CSK29544_02930"/>
<gene>
    <name evidence="3" type="ORF">B7T07_04055</name>
    <name evidence="1" type="ORF">FZI38_07615</name>
    <name evidence="2" type="ORF">HRR37_12040</name>
</gene>
<dbReference type="EMBL" id="WAGF01000007">
    <property type="protein sequence ID" value="KAB0879879.1"/>
    <property type="molecule type" value="Genomic_DNA"/>
</dbReference>
<dbReference type="Proteomes" id="UP000439917">
    <property type="component" value="Unassembled WGS sequence"/>
</dbReference>
<accession>A0A2S9UH89</accession>
<dbReference type="RefSeq" id="WP_004387320.1">
    <property type="nucleotide sequence ID" value="NZ_CABMLV010000001.1"/>
</dbReference>
<evidence type="ECO:0000313" key="4">
    <source>
        <dbReference type="Proteomes" id="UP000244856"/>
    </source>
</evidence>
<comment type="caution">
    <text evidence="3">The sequence shown here is derived from an EMBL/GenBank/DDBJ whole genome shotgun (WGS) entry which is preliminary data.</text>
</comment>
<evidence type="ECO:0000313" key="1">
    <source>
        <dbReference type="EMBL" id="KAB0879879.1"/>
    </source>
</evidence>
<organism evidence="3 4">
    <name type="scientific">Cronobacter sakazakii</name>
    <name type="common">Enterobacter sakazakii</name>
    <dbReference type="NCBI Taxonomy" id="28141"/>
    <lineage>
        <taxon>Bacteria</taxon>
        <taxon>Pseudomonadati</taxon>
        <taxon>Pseudomonadota</taxon>
        <taxon>Gammaproteobacteria</taxon>
        <taxon>Enterobacterales</taxon>
        <taxon>Enterobacteriaceae</taxon>
        <taxon>Cronobacter</taxon>
    </lineage>
</organism>
<evidence type="ECO:0000313" key="5">
    <source>
        <dbReference type="Proteomes" id="UP000439917"/>
    </source>
</evidence>